<dbReference type="FunFam" id="1.20.58.830:FF:000002">
    <property type="entry name" value="Erythrocyte membrane protein 1, PfEMP1"/>
    <property type="match status" value="1"/>
</dbReference>
<feature type="domain" description="Cysteine-rich interdomain region 1 gamma" evidence="7">
    <location>
        <begin position="1305"/>
        <end position="1364"/>
    </location>
</feature>
<feature type="region of interest" description="Disordered" evidence="2">
    <location>
        <begin position="1526"/>
        <end position="1548"/>
    </location>
</feature>
<dbReference type="Pfam" id="PF22672">
    <property type="entry name" value="DBL_C"/>
    <property type="match status" value="3"/>
</dbReference>
<evidence type="ECO:0000313" key="10">
    <source>
        <dbReference type="Proteomes" id="UP000054282"/>
    </source>
</evidence>
<protein>
    <recommendedName>
        <fullName evidence="11">Erythrocyte membrane protein 1</fullName>
    </recommendedName>
</protein>
<evidence type="ECO:0000259" key="4">
    <source>
        <dbReference type="Pfam" id="PF05424"/>
    </source>
</evidence>
<evidence type="ECO:0008006" key="11">
    <source>
        <dbReference type="Google" id="ProtNLM"/>
    </source>
</evidence>
<dbReference type="Gene3D" id="1.20.58.1930">
    <property type="match status" value="2"/>
</dbReference>
<feature type="domain" description="Duffy-binding-like" evidence="3">
    <location>
        <begin position="592"/>
        <end position="736"/>
    </location>
</feature>
<evidence type="ECO:0000259" key="5">
    <source>
        <dbReference type="Pfam" id="PF15445"/>
    </source>
</evidence>
<dbReference type="Pfam" id="PF15445">
    <property type="entry name" value="ATS"/>
    <property type="match status" value="1"/>
</dbReference>
<organism evidence="9 10">
    <name type="scientific">Plasmodium falciparum (isolate Dd2)</name>
    <dbReference type="NCBI Taxonomy" id="57267"/>
    <lineage>
        <taxon>Eukaryota</taxon>
        <taxon>Sar</taxon>
        <taxon>Alveolata</taxon>
        <taxon>Apicomplexa</taxon>
        <taxon>Aconoidasida</taxon>
        <taxon>Haemosporida</taxon>
        <taxon>Plasmodiidae</taxon>
        <taxon>Plasmodium</taxon>
        <taxon>Plasmodium (Laverania)</taxon>
    </lineage>
</organism>
<proteinExistence type="predicted"/>
<dbReference type="InterPro" id="IPR041480">
    <property type="entry name" value="CIDR1_gamma"/>
</dbReference>
<dbReference type="Gene3D" id="1.20.58.830">
    <property type="match status" value="4"/>
</dbReference>
<dbReference type="InterPro" id="IPR008602">
    <property type="entry name" value="Duffy-antigen-binding"/>
</dbReference>
<dbReference type="OrthoDB" id="10521891at2759"/>
<evidence type="ECO:0000259" key="8">
    <source>
        <dbReference type="Pfam" id="PF22672"/>
    </source>
</evidence>
<feature type="domain" description="Duffy-binding-like" evidence="8">
    <location>
        <begin position="325"/>
        <end position="484"/>
    </location>
</feature>
<evidence type="ECO:0000313" key="9">
    <source>
        <dbReference type="EMBL" id="KOB84946.1"/>
    </source>
</evidence>
<dbReference type="InterPro" id="IPR029211">
    <property type="entry name" value="PfEMP1_ATS"/>
</dbReference>
<feature type="domain" description="Duffy-antigen binding" evidence="4">
    <location>
        <begin position="2015"/>
        <end position="2179"/>
    </location>
</feature>
<feature type="region of interest" description="Disordered" evidence="2">
    <location>
        <begin position="2652"/>
        <end position="2701"/>
    </location>
</feature>
<feature type="region of interest" description="Disordered" evidence="2">
    <location>
        <begin position="882"/>
        <end position="910"/>
    </location>
</feature>
<dbReference type="InterPro" id="IPR042202">
    <property type="entry name" value="Duffy-ag-bd_sf"/>
</dbReference>
<dbReference type="GO" id="GO:0046789">
    <property type="term" value="F:host cell surface receptor binding"/>
    <property type="evidence" value="ECO:0007669"/>
    <property type="project" value="InterPro"/>
</dbReference>
<dbReference type="FunFam" id="1.20.1310.20:FF:000001">
    <property type="entry name" value="Erythrocyte membrane protein 1, PfEMP1"/>
    <property type="match status" value="1"/>
</dbReference>
<dbReference type="GO" id="GO:0016020">
    <property type="term" value="C:membrane"/>
    <property type="evidence" value="ECO:0007669"/>
    <property type="project" value="InterPro"/>
</dbReference>
<dbReference type="Proteomes" id="UP000054282">
    <property type="component" value="Unassembled WGS sequence"/>
</dbReference>
<evidence type="ECO:0000259" key="6">
    <source>
        <dbReference type="Pfam" id="PF15447"/>
    </source>
</evidence>
<feature type="domain" description="Duffy-binding-like" evidence="8">
    <location>
        <begin position="1112"/>
        <end position="1262"/>
    </location>
</feature>
<feature type="domain" description="Plasmodium falciparum erythrocyte membrane protein-1 N-terminal segment" evidence="6">
    <location>
        <begin position="24"/>
        <end position="60"/>
    </location>
</feature>
<reference evidence="10" key="1">
    <citation type="submission" date="2006-09" db="EMBL/GenBank/DDBJ databases">
        <title>Annotation of Plasmodium falciparum Dd2.</title>
        <authorList>
            <consortium name="The Broad Institute Genome Sequencing Platform"/>
            <person name="Volkman S.K."/>
            <person name="Neafsey D.E."/>
            <person name="Dash A.P."/>
            <person name="Chitnis C.E."/>
            <person name="Hartl D.L."/>
            <person name="Young S.K."/>
            <person name="Zeng Q."/>
            <person name="Koehrsen M."/>
            <person name="Alvarado L."/>
            <person name="Berlin A."/>
            <person name="Borenstein D."/>
            <person name="Chapman S.B."/>
            <person name="Chen Z."/>
            <person name="Engels R."/>
            <person name="Freedman E."/>
            <person name="Gellesch M."/>
            <person name="Goldberg J."/>
            <person name="Griggs A."/>
            <person name="Gujja S."/>
            <person name="Heilman E.R."/>
            <person name="Heiman D.I."/>
            <person name="Howarth C."/>
            <person name="Jen D."/>
            <person name="Larson L."/>
            <person name="Mehta T."/>
            <person name="Neiman D."/>
            <person name="Park D."/>
            <person name="Pearson M."/>
            <person name="Roberts A."/>
            <person name="Saif S."/>
            <person name="Shea T."/>
            <person name="Shenoy N."/>
            <person name="Sisk P."/>
            <person name="Stolte C."/>
            <person name="Sykes S."/>
            <person name="Walk T."/>
            <person name="White J."/>
            <person name="Yandava C."/>
            <person name="Haas B."/>
            <person name="Henn M.R."/>
            <person name="Nusbaum C."/>
            <person name="Birren B."/>
        </authorList>
    </citation>
    <scope>NUCLEOTIDE SEQUENCE [LARGE SCALE GENOMIC DNA]</scope>
</reference>
<gene>
    <name evidence="9" type="ORF">PFDG_00299</name>
</gene>
<dbReference type="InterPro" id="IPR054595">
    <property type="entry name" value="DBL_C"/>
</dbReference>
<dbReference type="FunFam" id="1.20.58.830:FF:000006">
    <property type="entry name" value="Erythrocyte membrane protein 1, PfEMP1"/>
    <property type="match status" value="1"/>
</dbReference>
<dbReference type="FunFam" id="1.10.1900.40:FF:000005">
    <property type="entry name" value="Erythrocyte membrane protein 1, PfEMP1"/>
    <property type="match status" value="1"/>
</dbReference>
<dbReference type="InterPro" id="IPR044932">
    <property type="entry name" value="PfEMP1_ATS_sf"/>
</dbReference>
<feature type="domain" description="Duffy-binding-like" evidence="8">
    <location>
        <begin position="1814"/>
        <end position="1957"/>
    </location>
</feature>
<feature type="domain" description="Duffy-antigen binding" evidence="4">
    <location>
        <begin position="126"/>
        <end position="321"/>
    </location>
</feature>
<dbReference type="FunFam" id="1.10.1900.40:FF:000001">
    <property type="entry name" value="Erythrocyte membrane protein 1"/>
    <property type="match status" value="1"/>
</dbReference>
<dbReference type="OMA" id="PLDNCPK"/>
<dbReference type="InterPro" id="IPR029210">
    <property type="entry name" value="PfEMP1_NTS"/>
</dbReference>
<feature type="domain" description="Duffy-binding-like" evidence="3">
    <location>
        <begin position="1381"/>
        <end position="1531"/>
    </location>
</feature>
<evidence type="ECO:0000256" key="2">
    <source>
        <dbReference type="SAM" id="MobiDB-lite"/>
    </source>
</evidence>
<dbReference type="KEGG" id="pfd:PFDG_00299"/>
<feature type="compositionally biased region" description="Acidic residues" evidence="2">
    <location>
        <begin position="770"/>
        <end position="783"/>
    </location>
</feature>
<name>A0A0L7LWA3_PLAF4</name>
<dbReference type="Pfam" id="PF03011">
    <property type="entry name" value="PFEMP"/>
    <property type="match status" value="2"/>
</dbReference>
<feature type="coiled-coil region" evidence="1">
    <location>
        <begin position="1820"/>
        <end position="1887"/>
    </location>
</feature>
<reference evidence="10" key="2">
    <citation type="submission" date="2006-09" db="EMBL/GenBank/DDBJ databases">
        <title>The genome sequence of Plasmodium falciparum Dd2.</title>
        <authorList>
            <consortium name="The Broad Institute Genome Sequencing Platform"/>
            <person name="Birren B."/>
            <person name="Lander E."/>
            <person name="Galagan J."/>
            <person name="Nusbaum C."/>
            <person name="Devon K."/>
            <person name="Henn M."/>
            <person name="Jaffe D."/>
            <person name="Butler J."/>
            <person name="Alvarez P."/>
            <person name="Gnerre S."/>
            <person name="Grabherr M."/>
            <person name="Kleber M."/>
            <person name="Mauceli E."/>
            <person name="Brockman W."/>
            <person name="MacCallum I.A."/>
            <person name="Rounsley S."/>
            <person name="Young S."/>
            <person name="LaButti K."/>
            <person name="Pushparaj V."/>
            <person name="DeCaprio D."/>
            <person name="Crawford M."/>
            <person name="Koehrsen M."/>
            <person name="Engels R."/>
            <person name="Montgomery P."/>
            <person name="Pearson M."/>
            <person name="Howarth C."/>
            <person name="Larson L."/>
            <person name="Luoma S."/>
            <person name="White J."/>
            <person name="Kodira C."/>
            <person name="Zeng Q."/>
            <person name="O'Leary S."/>
            <person name="Yandava C."/>
            <person name="Alvarado L."/>
            <person name="Wirth D."/>
            <person name="Volkman S."/>
            <person name="Hartl D."/>
        </authorList>
    </citation>
    <scope>NUCLEOTIDE SEQUENCE [LARGE SCALE GENOMIC DNA]</scope>
</reference>
<dbReference type="InterPro" id="IPR004258">
    <property type="entry name" value="DBL"/>
</dbReference>
<feature type="compositionally biased region" description="Polar residues" evidence="2">
    <location>
        <begin position="1495"/>
        <end position="1505"/>
    </location>
</feature>
<dbReference type="SUPFAM" id="SSF140924">
    <property type="entry name" value="Duffy binding domain-like"/>
    <property type="match status" value="6"/>
</dbReference>
<evidence type="ECO:0000259" key="3">
    <source>
        <dbReference type="Pfam" id="PF03011"/>
    </source>
</evidence>
<feature type="domain" description="Duffy-antigen binding" evidence="4">
    <location>
        <begin position="1628"/>
        <end position="1810"/>
    </location>
</feature>
<keyword evidence="1" id="KW-0175">Coiled coil</keyword>
<evidence type="ECO:0000256" key="1">
    <source>
        <dbReference type="SAM" id="Coils"/>
    </source>
</evidence>
<dbReference type="Pfam" id="PF18562">
    <property type="entry name" value="CIDR1_gamma"/>
    <property type="match status" value="1"/>
</dbReference>
<feature type="region of interest" description="Disordered" evidence="2">
    <location>
        <begin position="2447"/>
        <end position="2476"/>
    </location>
</feature>
<evidence type="ECO:0000259" key="7">
    <source>
        <dbReference type="Pfam" id="PF18562"/>
    </source>
</evidence>
<dbReference type="Pfam" id="PF05424">
    <property type="entry name" value="Duffy_binding"/>
    <property type="match status" value="4"/>
</dbReference>
<feature type="region of interest" description="Disordered" evidence="2">
    <location>
        <begin position="726"/>
        <end position="809"/>
    </location>
</feature>
<dbReference type="Pfam" id="PF15447">
    <property type="entry name" value="NTS"/>
    <property type="match status" value="1"/>
</dbReference>
<feature type="domain" description="Plasmodium falciparum erythrocyte membrane protein 1 acidic terminal segment" evidence="5">
    <location>
        <begin position="2327"/>
        <end position="2802"/>
    </location>
</feature>
<sequence>MGRSGSGGGTQEQEDRYKYTIVSDAKDLLDRIGEDIYKIANEAALKRSYNDLQGFLSLATYPKDRKSTGSTPSKSCDLHYNFHTNVTSNVIEPCKHKSEKRFSDTQGAECDYRKIKCKKDSDNECGACAPYRRLHVCDKNLEQLTPEKITTHNLLVDVCQAAKFEGESIRGYYALYDTQYPSSGSTMCTMLARSFADIGDIVRGRDLFLGYNETDRKEKKQLQQNLKNIFGIIYGKLKNGKKWAEAKKHYGSDENFFKLREDWWNANRETVWDAITCEAQGFNYFRHTCGTGEKRTQTGDNCQCIDQTVPTYFDYVPQYLRWFEEWAEDFCRLRKHKLQNAIKNCRGDSGKERYCDLNGYNCEETARGRNKFAPDSNCHKCSVACDRFVKWIDNQKKEFEKQEKKYTKEIKKDHGTTLQVGKTTINNLYVDDFYKILKKYYPTVDKFLEKLSKEKICEKQPEVEGKGKSIDFNDEPDDIFSRTKYCRACPLCGVNGPKGKWKDIDDGVCANLNKKKNYKEDNITDIPVLTPEKGKTGILKKYETFCATGVGQIKKWECYYDEDKPSGQNNNCILGKWESFTGEEDVMSYNAFFWKWVSEMLDDSIKWRAELDKCLKNDKKTCGKKKCNRDCKCYKKWVKKKETEWEEIEKHFRKQKDMENEGLNFEMALKILLNDVFLQDMIDANGDPQQIAKIKELKEKKNDEREDYSKAKTIIDLLIDEEEQDADECVTNNPDNECKQAPTDGESPLRSDTPTPSSPAPSSPPKKEDSDSEEEEEEEEGEGEDHTAEDTKVNGEVAQPEPTTDKTTPLDVCNIVETLFTTPKSLDEACKQKYDGKYYGWRCVPTTSGGEKTTGKSDTGGSICIPPRRRRLYVGKLTQWASQVPQEGGGNDTAGGSESPQSSSNTTVNAASTETTLSSLLRQAFIQSAAVETFFAWYEYKEDKIREDKEKKEREREFALFLNQEEPLTDKHLQKELEKGEIPEEFLRQMFYTFGDYKDILFGKDIGIDMGTVKTNIGRVFNNGGNKSDEERKNWWKNHGPSIWEGMLCALTYDTKTKIKDESVSTELTKENNKNTYDNVTISSIPINSGNKSDTTLLQFTERPTFFRWLEEWGEEFCRKRTDRLAQIKHECRGKYNNKHCDADGHDCKLTSPEKNKNLSDLDCPGCAKECMKYKTWIGKKFEEFKKQENTYKVEHRKLNGNSNGDNKEFCDQIKEKKNAADFLKALKHCKDAQNNSEEKGNQEDKLNKINFDKPENTFNPSTYCKTCPFNGVNCNGSGRGKSGTNGCTTNTEPANKDNAEGVATTIPILINDGSTNGATNGTTKDIDEELKNCSEKYSLFKGLSKQVWTCQYLNGVDQCKLTNSVDNIDDSDKIIPFNVFFQRWLRDFVRDYNILKGKIKACIKNENEKEKEKSHKCIKECNDKCKCVEEWLDKKEVEWKKIKEHYDQQKTHYGYSIPHWVKSYFEQEPFDTDYKKAQEVVENPNEREELWGNTGRNYNNRQHTQTNDDFITNLISKLQDKIKTCQNKHNPSGETKAPCEETPLDDDTPDEPLDDYYIQQPKICPPPMTCVEKIAKELRVEAEENAKTYDQKLKGKGENFNGQCNMVKKNDTPSNGKNNCDFDKTYKNSLDNITKTCEGGYNVSDSTVLLKKVQEIARNEGDDIIRKLLEQNSCDEHRICDAMKYSFADLGDIIRGRDLWNTNRKEKGVQQRLRNIFKNIYNDLRNDQIKSKYSDPPFYYKLRSDWWDANRKHIWNAMTCNAPDDAKFLKKNPNDTSGSSSAKGIMTRHPKCGYDKEPPDYDYIPQPFRWMQEWSEYYCKLLNEEIKKFATECKECRNNGSSCKDDTTGKKCENCKKQCEKYKNLVDKWKSEFDKYKETYKEIYNNNNNNNNKAKISSEEYFKKFLEKLKAECTGKDTADKYLDEASHCTKYKFIENDNNSNDNYAFKHTPKDFEQACKCEAPDPLDECPKDNKHVSVCKNLSPTRSCESKTFNNDDDSWTSVDVKDSKGKNHGVLVPPRRRQLCIRNMNRNLDTINNISDFKKIFLQYVYTEGYYLWHKYKNDNKNALDAMHYSFYDYGDIVKGTDLISTILMDKLKTKLNVLLKEDGGNERSQNRGKWWANNKNRVWNAMLCGYKKAGGTIGPNDCNIPSEENTHQFLRWFREWSEHFCARQQKLFNEVKRECESAKCNNENGKTDNVNCEGACVQYKNYITRKIEEYRLLNYQYNVYFKKQHAEGKNAPEYFINKCNSKCNCLSQHIDKEKKWKNIYDSLGDNNLKNKCDCIKIKPQIIPNREKPKEETKPPLPDLDPLPADEPFDSTILQTTIPFGVALALGSIAFLFLKKKTKSTIDLLRVINIPKSDYDIPTKLSPNRYIPYTSGKYRGKRYIYLEGDSGTDSGYTDHYSDITSSSESEYEEMDINDIYVPGSPKYKTLIEVVLEPSGKLSGNTIPTSGKNTPTSNIPSDNTPTPQPITDNEWNTLKQDFISNMLQSEQPKDVPNDYKSGDIPFNTQPNTLYFNKPEEKPFIMSIHDRNLYTGEEISYNVNMSTNSMDDPKYVSNNVYSGIDLINDSLSGGKPIDIYDELLKRKENELFGTNNPKRTSTYSVAKLTNSDPIHNQLELFHKWLDRHRDMCEKWNNKEEVLDKLKEEWNKDNNNNSGTPSDNTTPTTGITPPTSDNTPPTSDNTPPTSDIPSGNHVLNTDVSIQIHMDDPKPINEFTNMDTYPNNSSMDTILEDLEKYNEPYYYDMYDDDIYYDVNDHDTSTVDSNNMDVPSKVQIEMDINTKLVKEKYPIADVWDI</sequence>
<dbReference type="FunFam" id="1.20.58.830:FF:000005">
    <property type="entry name" value="Erythrocyte membrane protein 1, PfEMP1"/>
    <property type="match status" value="1"/>
</dbReference>
<accession>A0A0L7LWA3</accession>
<feature type="compositionally biased region" description="Basic and acidic residues" evidence="2">
    <location>
        <begin position="784"/>
        <end position="793"/>
    </location>
</feature>
<dbReference type="EMBL" id="DS016078">
    <property type="protein sequence ID" value="KOB84946.1"/>
    <property type="molecule type" value="Genomic_DNA"/>
</dbReference>
<feature type="region of interest" description="Disordered" evidence="2">
    <location>
        <begin position="1484"/>
        <end position="1505"/>
    </location>
</feature>
<dbReference type="Gene3D" id="1.10.1900.40">
    <property type="entry name" value="Acidic terminal segments, variant surface antigen of PfEMP1"/>
    <property type="match status" value="2"/>
</dbReference>
<dbReference type="Gene3D" id="1.20.1310.20">
    <property type="entry name" value="Duffy-antigen binding domain"/>
    <property type="match status" value="4"/>
</dbReference>
<feature type="compositionally biased region" description="Low complexity" evidence="2">
    <location>
        <begin position="2656"/>
        <end position="2697"/>
    </location>
</feature>
<feature type="domain" description="Duffy-antigen binding" evidence="4">
    <location>
        <begin position="863"/>
        <end position="1075"/>
    </location>
</feature>